<evidence type="ECO:0000313" key="1">
    <source>
        <dbReference type="EMBL" id="VVU99321.1"/>
    </source>
</evidence>
<sequence length="311" mass="36218">MRVNNPKIKVDDLSINPTLICSIDLEFDYSLEIPISVTGKLIGSNNRVLALISEHQINSDYDYGLRLLSKDEKEQSRKENRPHRRFVQLSAQLTQIAIESIENQRDKTSDKSINFSLDLVIKSMSLTKDISDNRFEDFIKIKIAREYSNVSIEQSEWINKFSEKLGIGKFMLVELKVPNSEVPDFWNKLFELLRKNVTDMELSIRSGDWQKTMLFARKFFENIKIGDKKKGHKEFREELNKKMTELQHSEKGIQNLYDGIWQFFEFTSKFIHDKDTDGNNYEVLPIPSKEDAYFVYALSVGLLGLLGKNLE</sequence>
<organism evidence="1 2">
    <name type="scientific">Mesonia oceanica</name>
    <dbReference type="NCBI Taxonomy" id="2687242"/>
    <lineage>
        <taxon>Bacteria</taxon>
        <taxon>Pseudomonadati</taxon>
        <taxon>Bacteroidota</taxon>
        <taxon>Flavobacteriia</taxon>
        <taxon>Flavobacteriales</taxon>
        <taxon>Flavobacteriaceae</taxon>
        <taxon>Mesonia</taxon>
    </lineage>
</organism>
<gene>
    <name evidence="1" type="ORF">FVB9532_00573</name>
</gene>
<proteinExistence type="predicted"/>
<comment type="caution">
    <text evidence="1">The sequence shown here is derived from an EMBL/GenBank/DDBJ whole genome shotgun (WGS) entry which is preliminary data.</text>
</comment>
<protein>
    <submittedName>
        <fullName evidence="1">Uncharacterized protein</fullName>
    </submittedName>
</protein>
<evidence type="ECO:0000313" key="2">
    <source>
        <dbReference type="Proteomes" id="UP000356253"/>
    </source>
</evidence>
<dbReference type="EMBL" id="CABVMM010000002">
    <property type="protein sequence ID" value="VVU99321.1"/>
    <property type="molecule type" value="Genomic_DNA"/>
</dbReference>
<reference evidence="1" key="1">
    <citation type="submission" date="2019-09" db="EMBL/GenBank/DDBJ databases">
        <authorList>
            <person name="Rodrigo-Torres L."/>
            <person name="Arahal R. D."/>
            <person name="Lucena T."/>
        </authorList>
    </citation>
    <scope>NUCLEOTIDE SEQUENCE</scope>
    <source>
        <strain evidence="1">ISS653</strain>
    </source>
</reference>
<keyword evidence="2" id="KW-1185">Reference proteome</keyword>
<accession>A0AC61Y4A1</accession>
<dbReference type="Proteomes" id="UP000356253">
    <property type="component" value="Unassembled WGS sequence"/>
</dbReference>
<name>A0AC61Y4A1_9FLAO</name>